<dbReference type="AlphaFoldDB" id="A0A4P9Y4L7"/>
<dbReference type="GO" id="GO:0004252">
    <property type="term" value="F:serine-type endopeptidase activity"/>
    <property type="evidence" value="ECO:0007669"/>
    <property type="project" value="InterPro"/>
</dbReference>
<gene>
    <name evidence="4" type="ORF">BJ684DRAFT_9380</name>
</gene>
<dbReference type="Gene3D" id="2.30.42.10">
    <property type="match status" value="3"/>
</dbReference>
<protein>
    <recommendedName>
        <fullName evidence="3">PDZ domain-containing protein</fullName>
    </recommendedName>
</protein>
<evidence type="ECO:0000256" key="2">
    <source>
        <dbReference type="SAM" id="MobiDB-lite"/>
    </source>
</evidence>
<feature type="domain" description="PDZ" evidence="3">
    <location>
        <begin position="278"/>
        <end position="333"/>
    </location>
</feature>
<dbReference type="InterPro" id="IPR036034">
    <property type="entry name" value="PDZ_sf"/>
</dbReference>
<dbReference type="SUPFAM" id="SSF50494">
    <property type="entry name" value="Trypsin-like serine proteases"/>
    <property type="match status" value="2"/>
</dbReference>
<keyword evidence="5" id="KW-1185">Reference proteome</keyword>
<dbReference type="Pfam" id="PF00595">
    <property type="entry name" value="PDZ"/>
    <property type="match status" value="1"/>
</dbReference>
<feature type="region of interest" description="Disordered" evidence="2">
    <location>
        <begin position="25"/>
        <end position="46"/>
    </location>
</feature>
<dbReference type="Pfam" id="PF12812">
    <property type="entry name" value="PDZ_1"/>
    <property type="match status" value="2"/>
</dbReference>
<dbReference type="EMBL" id="KZ987920">
    <property type="protein sequence ID" value="RKP13918.1"/>
    <property type="molecule type" value="Genomic_DNA"/>
</dbReference>
<dbReference type="InterPro" id="IPR001478">
    <property type="entry name" value="PDZ"/>
</dbReference>
<evidence type="ECO:0000313" key="4">
    <source>
        <dbReference type="EMBL" id="RKP13918.1"/>
    </source>
</evidence>
<dbReference type="InterPro" id="IPR001940">
    <property type="entry name" value="Peptidase_S1C"/>
</dbReference>
<dbReference type="InterPro" id="IPR009003">
    <property type="entry name" value="Peptidase_S1_PA"/>
</dbReference>
<dbReference type="PANTHER" id="PTHR46366">
    <property type="entry name" value="PRO-APOPTOTIC SERINE PROTEASE NMA111"/>
    <property type="match status" value="1"/>
</dbReference>
<evidence type="ECO:0000256" key="1">
    <source>
        <dbReference type="ARBA" id="ARBA00010541"/>
    </source>
</evidence>
<evidence type="ECO:0000313" key="5">
    <source>
        <dbReference type="Proteomes" id="UP000267251"/>
    </source>
</evidence>
<dbReference type="SUPFAM" id="SSF50156">
    <property type="entry name" value="PDZ domain-like"/>
    <property type="match status" value="3"/>
</dbReference>
<dbReference type="Pfam" id="PF13365">
    <property type="entry name" value="Trypsin_2"/>
    <property type="match status" value="1"/>
</dbReference>
<dbReference type="OrthoDB" id="4217619at2759"/>
<reference evidence="5" key="1">
    <citation type="journal article" date="2018" name="Nat. Microbiol.">
        <title>Leveraging single-cell genomics to expand the fungal tree of life.</title>
        <authorList>
            <person name="Ahrendt S.R."/>
            <person name="Quandt C.A."/>
            <person name="Ciobanu D."/>
            <person name="Clum A."/>
            <person name="Salamov A."/>
            <person name="Andreopoulos B."/>
            <person name="Cheng J.F."/>
            <person name="Woyke T."/>
            <person name="Pelin A."/>
            <person name="Henrissat B."/>
            <person name="Reynolds N.K."/>
            <person name="Benny G.L."/>
            <person name="Smith M.E."/>
            <person name="James T.Y."/>
            <person name="Grigoriev I.V."/>
        </authorList>
    </citation>
    <scope>NUCLEOTIDE SEQUENCE [LARGE SCALE GENOMIC DNA]</scope>
</reference>
<dbReference type="PROSITE" id="PS50106">
    <property type="entry name" value="PDZ"/>
    <property type="match status" value="1"/>
</dbReference>
<comment type="similarity">
    <text evidence="1">Belongs to the peptidase S1C family.</text>
</comment>
<evidence type="ECO:0000259" key="3">
    <source>
        <dbReference type="PROSITE" id="PS50106"/>
    </source>
</evidence>
<dbReference type="Gene3D" id="2.40.10.120">
    <property type="match status" value="2"/>
</dbReference>
<dbReference type="PANTHER" id="PTHR46366:SF1">
    <property type="entry name" value="PDZ DOMAIN-CONTAINING PROTEIN C1685.05"/>
    <property type="match status" value="1"/>
</dbReference>
<organism evidence="4 5">
    <name type="scientific">Piptocephalis cylindrospora</name>
    <dbReference type="NCBI Taxonomy" id="1907219"/>
    <lineage>
        <taxon>Eukaryota</taxon>
        <taxon>Fungi</taxon>
        <taxon>Fungi incertae sedis</taxon>
        <taxon>Zoopagomycota</taxon>
        <taxon>Zoopagomycotina</taxon>
        <taxon>Zoopagomycetes</taxon>
        <taxon>Zoopagales</taxon>
        <taxon>Piptocephalidaceae</taxon>
        <taxon>Piptocephalis</taxon>
    </lineage>
</organism>
<accession>A0A4P9Y4L7</accession>
<proteinExistence type="inferred from homology"/>
<dbReference type="SMART" id="SM00228">
    <property type="entry name" value="PDZ"/>
    <property type="match status" value="2"/>
</dbReference>
<sequence>MRFNQPLTIEDPRFSYYPPLHAQAPLSTADQPSSPPLSPIASTKTAPSWEPTLEKAIKAIVSIKASHVRSFDTETSGPYTATGFVIDAEQGILLTNRHVVSPAPMVAQGVLCNYEEVPVWPVYRDPVHDFGFLRFDPSRVRFMKLESIPLRPDLARVGLEIRVVGNDAGEKLSILAGTLARLDRQAPMYGVGEYTDFNTFYLQAASGTSGGSSGSPVLDIMGNAVALNAGGATQASSSYYLPLDRVRRALRYIQNGDPVPRGTLQTEWIHTPYDELRRLGLPRSLEGSIRQSDSGNGQTGLLVVRHVLPKGPAHGKLHEGDIILRVNGELITNFLGLFQILDNSVGQLLTVRVCRAGGLIDEVEGVTVQDLHSITPDRFVEVGGGVVHDLSYQMARGYGRPVEGVYVATSGHMLGSASAWRGSLITSINHTPTPDLKGFIHAVSLLPDGARVPVRFYSLAKAYKERVMIMHVDRHWHKFRLAIRNDKTGLWDYTQLPPAPNVMSYKPATAAFPKCSRKPASILQPSLCSIDFHIPYLIDGMDKTQFYGTGIIVDKERGLIVCDRDTVPTGVGDIFLTFANSVVIPGRLVWLDPVYNFVVCSYDPRLLGETPIQTAKLQAGKRMVPGDSTYLVGLATDYSVAMRKTQVSTTGIIGTREASPPRWRAVNVEGIRVEDPISTQGGVLCDEEGAVQALWVNYSTQNDRGEDVSFMAGLDITHFLPVLRILQKGKRTSLASLDNPSAGGGVMEVRALTGVELWTMRLSAARTLGLTERWTREVEGRGEGEHHTLLYVLHLTGADEPSSRVLRIGDIILQVAGKLVTSVRDLMEEASHTTQLPVTLWREGQEIEEIVPTTRITGKETCRVIGWAGALLQAPYHAVMAQVEKVPNQVYVSCTLYGSPSSSYGLRPGVWVTHVDGEPVENLEDFIQAIRRQEQRLLARMPPEKAEKEEEWAEEENFIRLTTVNRGGITRVLSLRGDPWYWGAWQLVPDAGTVSGWVCEEL</sequence>
<dbReference type="InterPro" id="IPR025926">
    <property type="entry name" value="PDZ-like_dom"/>
</dbReference>
<dbReference type="GO" id="GO:0006508">
    <property type="term" value="P:proteolysis"/>
    <property type="evidence" value="ECO:0007669"/>
    <property type="project" value="InterPro"/>
</dbReference>
<dbReference type="PRINTS" id="PR00834">
    <property type="entry name" value="PROTEASES2C"/>
</dbReference>
<dbReference type="CDD" id="cd06719">
    <property type="entry name" value="PDZ2-4_Nma111p-like"/>
    <property type="match status" value="1"/>
</dbReference>
<name>A0A4P9Y4L7_9FUNG</name>
<dbReference type="Proteomes" id="UP000267251">
    <property type="component" value="Unassembled WGS sequence"/>
</dbReference>